<dbReference type="InterPro" id="IPR001539">
    <property type="entry name" value="Peptidase_U32"/>
</dbReference>
<organism evidence="5 6">
    <name type="scientific">Citroniella saccharovorans</name>
    <dbReference type="NCBI Taxonomy" id="2053367"/>
    <lineage>
        <taxon>Bacteria</taxon>
        <taxon>Bacillati</taxon>
        <taxon>Bacillota</taxon>
        <taxon>Tissierellia</taxon>
        <taxon>Tissierellales</taxon>
        <taxon>Peptoniphilaceae</taxon>
        <taxon>Citroniella</taxon>
    </lineage>
</organism>
<accession>A0AAW9MZB9</accession>
<dbReference type="EMBL" id="JAYKOT010000003">
    <property type="protein sequence ID" value="MEB3429824.1"/>
    <property type="molecule type" value="Genomic_DNA"/>
</dbReference>
<dbReference type="SUPFAM" id="SSF51366">
    <property type="entry name" value="Ribulose-phoshate binding barrel"/>
    <property type="match status" value="1"/>
</dbReference>
<evidence type="ECO:0000256" key="2">
    <source>
        <dbReference type="ARBA" id="ARBA00022801"/>
    </source>
</evidence>
<dbReference type="PANTHER" id="PTHR30217">
    <property type="entry name" value="PEPTIDASE U32 FAMILY"/>
    <property type="match status" value="1"/>
</dbReference>
<protein>
    <submittedName>
        <fullName evidence="5">U32 family peptidase</fullName>
    </submittedName>
</protein>
<evidence type="ECO:0000259" key="4">
    <source>
        <dbReference type="Pfam" id="PF16325"/>
    </source>
</evidence>
<dbReference type="AlphaFoldDB" id="A0AAW9MZB9"/>
<keyword evidence="2" id="KW-0378">Hydrolase</keyword>
<dbReference type="Pfam" id="PF01136">
    <property type="entry name" value="Peptidase_U32"/>
    <property type="match status" value="1"/>
</dbReference>
<keyword evidence="1" id="KW-0645">Protease</keyword>
<comment type="caution">
    <text evidence="5">The sequence shown here is derived from an EMBL/GenBank/DDBJ whole genome shotgun (WGS) entry which is preliminary data.</text>
</comment>
<dbReference type="PANTHER" id="PTHR30217:SF6">
    <property type="entry name" value="TRNA HYDROXYLATION PROTEIN P"/>
    <property type="match status" value="1"/>
</dbReference>
<dbReference type="RefSeq" id="WP_324619982.1">
    <property type="nucleotide sequence ID" value="NZ_JAYKOT010000003.1"/>
</dbReference>
<dbReference type="Proteomes" id="UP001357733">
    <property type="component" value="Unassembled WGS sequence"/>
</dbReference>
<name>A0AAW9MZB9_9FIRM</name>
<evidence type="ECO:0000256" key="3">
    <source>
        <dbReference type="ARBA" id="ARBA00038374"/>
    </source>
</evidence>
<evidence type="ECO:0000256" key="1">
    <source>
        <dbReference type="ARBA" id="ARBA00022670"/>
    </source>
</evidence>
<sequence>MKKIELLAPAGDLNKLKTAIDYGADAVYLAGTNYGLRTASKNLTNDDLREAVKYCHDRGKKIYVTMNIIAHNRHFKGAEDYIRFLDDIGVDAIIASDVGMISLLKKVVKNAEIHLSTQASVTNFETCKFWKEQGVDRIILARELSLEEIKEIKSQVDIDLETFVHGAMCISYSGRCLLSNYMCGRDANLGDCAHACRWKYHLVEEKRPGEYYEIEDTEDGAFILNSKDLCMIDNIDKLIECGIDSLKIEGRVKSEYYVATVVRSYRMAIDAYYEGRYDENISLKLLSEIRKASHRDFTHGFFLEKPDSNAQIYDRSSYIRLYDFLAKVLSYDEETSIATLEQRNKISLGDKVEVFGPNIDFFEMTIDNLSDENGDNINEAPHAQQIIKIKMPKEVKTGYMLRKKID</sequence>
<dbReference type="InterPro" id="IPR032525">
    <property type="entry name" value="Peptidase_U32_C"/>
</dbReference>
<dbReference type="GO" id="GO:0008233">
    <property type="term" value="F:peptidase activity"/>
    <property type="evidence" value="ECO:0007669"/>
    <property type="project" value="UniProtKB-KW"/>
</dbReference>
<keyword evidence="6" id="KW-1185">Reference proteome</keyword>
<comment type="similarity">
    <text evidence="3">Belongs to the peptidase U32 family.</text>
</comment>
<dbReference type="Gene3D" id="2.40.30.10">
    <property type="entry name" value="Translation factors"/>
    <property type="match status" value="1"/>
</dbReference>
<gene>
    <name evidence="5" type="ORF">VLK81_07365</name>
</gene>
<dbReference type="GO" id="GO:0006508">
    <property type="term" value="P:proteolysis"/>
    <property type="evidence" value="ECO:0007669"/>
    <property type="project" value="UniProtKB-KW"/>
</dbReference>
<feature type="domain" description="Peptidase family U32 C-terminal" evidence="4">
    <location>
        <begin position="322"/>
        <end position="402"/>
    </location>
</feature>
<dbReference type="PROSITE" id="PS01276">
    <property type="entry name" value="PEPTIDASE_U32"/>
    <property type="match status" value="1"/>
</dbReference>
<proteinExistence type="inferred from homology"/>
<reference evidence="5 6" key="1">
    <citation type="submission" date="2024-01" db="EMBL/GenBank/DDBJ databases">
        <title>Complete genome sequence of Citroniella saccharovorans strain M6.X9, isolated from human fecal sample.</title>
        <authorList>
            <person name="Cheng G."/>
            <person name="Westerholm M."/>
            <person name="Schnurer A."/>
        </authorList>
    </citation>
    <scope>NUCLEOTIDE SEQUENCE [LARGE SCALE GENOMIC DNA]</scope>
    <source>
        <strain evidence="5 6">DSM 29873</strain>
    </source>
</reference>
<evidence type="ECO:0000313" key="5">
    <source>
        <dbReference type="EMBL" id="MEB3429824.1"/>
    </source>
</evidence>
<evidence type="ECO:0000313" key="6">
    <source>
        <dbReference type="Proteomes" id="UP001357733"/>
    </source>
</evidence>
<dbReference type="Pfam" id="PF16325">
    <property type="entry name" value="Peptidase_U32_C"/>
    <property type="match status" value="1"/>
</dbReference>
<dbReference type="InterPro" id="IPR051454">
    <property type="entry name" value="RNA/ubiquinone_mod_enzymes"/>
</dbReference>
<dbReference type="InterPro" id="IPR011060">
    <property type="entry name" value="RibuloseP-bd_barrel"/>
</dbReference>